<comment type="caution">
    <text evidence="2">The sequence shown here is derived from an EMBL/GenBank/DDBJ whole genome shotgun (WGS) entry which is preliminary data.</text>
</comment>
<name>A0AAV0NKX6_9ROSI</name>
<evidence type="ECO:0000313" key="3">
    <source>
        <dbReference type="Proteomes" id="UP001154282"/>
    </source>
</evidence>
<feature type="compositionally biased region" description="Basic and acidic residues" evidence="1">
    <location>
        <begin position="9"/>
        <end position="21"/>
    </location>
</feature>
<proteinExistence type="predicted"/>
<evidence type="ECO:0000313" key="2">
    <source>
        <dbReference type="EMBL" id="CAI0459232.1"/>
    </source>
</evidence>
<gene>
    <name evidence="2" type="ORF">LITE_LOCUS33908</name>
</gene>
<dbReference type="Proteomes" id="UP001154282">
    <property type="component" value="Unassembled WGS sequence"/>
</dbReference>
<feature type="compositionally biased region" description="Polar residues" evidence="1">
    <location>
        <begin position="22"/>
        <end position="51"/>
    </location>
</feature>
<dbReference type="AlphaFoldDB" id="A0AAV0NKX6"/>
<feature type="non-terminal residue" evidence="2">
    <location>
        <position position="51"/>
    </location>
</feature>
<organism evidence="2 3">
    <name type="scientific">Linum tenue</name>
    <dbReference type="NCBI Taxonomy" id="586396"/>
    <lineage>
        <taxon>Eukaryota</taxon>
        <taxon>Viridiplantae</taxon>
        <taxon>Streptophyta</taxon>
        <taxon>Embryophyta</taxon>
        <taxon>Tracheophyta</taxon>
        <taxon>Spermatophyta</taxon>
        <taxon>Magnoliopsida</taxon>
        <taxon>eudicotyledons</taxon>
        <taxon>Gunneridae</taxon>
        <taxon>Pentapetalae</taxon>
        <taxon>rosids</taxon>
        <taxon>fabids</taxon>
        <taxon>Malpighiales</taxon>
        <taxon>Linaceae</taxon>
        <taxon>Linum</taxon>
    </lineage>
</organism>
<evidence type="ECO:0000256" key="1">
    <source>
        <dbReference type="SAM" id="MobiDB-lite"/>
    </source>
</evidence>
<reference evidence="2" key="1">
    <citation type="submission" date="2022-08" db="EMBL/GenBank/DDBJ databases">
        <authorList>
            <person name="Gutierrez-Valencia J."/>
        </authorList>
    </citation>
    <scope>NUCLEOTIDE SEQUENCE</scope>
</reference>
<accession>A0AAV0NKX6</accession>
<dbReference type="EMBL" id="CAMGYJ010000008">
    <property type="protein sequence ID" value="CAI0459232.1"/>
    <property type="molecule type" value="Genomic_DNA"/>
</dbReference>
<feature type="region of interest" description="Disordered" evidence="1">
    <location>
        <begin position="1"/>
        <end position="51"/>
    </location>
</feature>
<keyword evidence="3" id="KW-1185">Reference proteome</keyword>
<sequence>MAPGKRTSGKREEQSSIERRSVSGTLDSSYQSTTLEHVRSGVSTSLAAVPI</sequence>
<protein>
    <submittedName>
        <fullName evidence="2">Uncharacterized protein</fullName>
    </submittedName>
</protein>